<keyword evidence="2" id="KW-0547">Nucleotide-binding</keyword>
<dbReference type="CDD" id="cd03214">
    <property type="entry name" value="ABC_Iron-Siderophores_B12_Hemin"/>
    <property type="match status" value="1"/>
</dbReference>
<reference evidence="6" key="1">
    <citation type="journal article" date="2014" name="Int. J. Syst. Evol. Microbiol.">
        <title>Complete genome sequence of Corynebacterium casei LMG S-19264T (=DSM 44701T), isolated from a smear-ripened cheese.</title>
        <authorList>
            <consortium name="US DOE Joint Genome Institute (JGI-PGF)"/>
            <person name="Walter F."/>
            <person name="Albersmeier A."/>
            <person name="Kalinowski J."/>
            <person name="Ruckert C."/>
        </authorList>
    </citation>
    <scope>NUCLEOTIDE SEQUENCE</scope>
    <source>
        <strain evidence="6">JCM 11219</strain>
    </source>
</reference>
<dbReference type="SMART" id="SM00382">
    <property type="entry name" value="AAA"/>
    <property type="match status" value="1"/>
</dbReference>
<dbReference type="Proteomes" id="UP000657075">
    <property type="component" value="Unassembled WGS sequence"/>
</dbReference>
<dbReference type="Pfam" id="PF00005">
    <property type="entry name" value="ABC_tran"/>
    <property type="match status" value="1"/>
</dbReference>
<dbReference type="GO" id="GO:0016887">
    <property type="term" value="F:ATP hydrolysis activity"/>
    <property type="evidence" value="ECO:0007669"/>
    <property type="project" value="InterPro"/>
</dbReference>
<dbReference type="PANTHER" id="PTHR42794:SF1">
    <property type="entry name" value="HEMIN IMPORT ATP-BINDING PROTEIN HMUV"/>
    <property type="match status" value="1"/>
</dbReference>
<organism evidence="6 7">
    <name type="scientific">Vulcanisaeta souniana JCM 11219</name>
    <dbReference type="NCBI Taxonomy" id="1293586"/>
    <lineage>
        <taxon>Archaea</taxon>
        <taxon>Thermoproteota</taxon>
        <taxon>Thermoprotei</taxon>
        <taxon>Thermoproteales</taxon>
        <taxon>Thermoproteaceae</taxon>
        <taxon>Vulcanisaeta</taxon>
    </lineage>
</organism>
<evidence type="ECO:0000259" key="5">
    <source>
        <dbReference type="PROSITE" id="PS50893"/>
    </source>
</evidence>
<evidence type="ECO:0000256" key="2">
    <source>
        <dbReference type="ARBA" id="ARBA00022741"/>
    </source>
</evidence>
<dbReference type="EMBL" id="BMNM01000001">
    <property type="protein sequence ID" value="GGI72051.1"/>
    <property type="molecule type" value="Genomic_DNA"/>
</dbReference>
<comment type="caution">
    <text evidence="6">The sequence shown here is derived from an EMBL/GenBank/DDBJ whole genome shotgun (WGS) entry which is preliminary data.</text>
</comment>
<accession>A0A830E5D4</accession>
<dbReference type="InterPro" id="IPR003439">
    <property type="entry name" value="ABC_transporter-like_ATP-bd"/>
</dbReference>
<protein>
    <submittedName>
        <fullName evidence="6">Iron ABC transporter ATP-binding protein</fullName>
    </submittedName>
</protein>
<dbReference type="SUPFAM" id="SSF52540">
    <property type="entry name" value="P-loop containing nucleoside triphosphate hydrolases"/>
    <property type="match status" value="1"/>
</dbReference>
<keyword evidence="4" id="KW-1278">Translocase</keyword>
<feature type="domain" description="ABC transporter" evidence="5">
    <location>
        <begin position="2"/>
        <end position="241"/>
    </location>
</feature>
<dbReference type="RefSeq" id="WP_188602595.1">
    <property type="nucleotide sequence ID" value="NZ_AP026830.1"/>
</dbReference>
<evidence type="ECO:0000313" key="6">
    <source>
        <dbReference type="EMBL" id="GGI72051.1"/>
    </source>
</evidence>
<evidence type="ECO:0000256" key="1">
    <source>
        <dbReference type="ARBA" id="ARBA00022448"/>
    </source>
</evidence>
<proteinExistence type="predicted"/>
<sequence>MVMGNDVLEVRDLTCGYEKPVIKDVSVNVRDGELVALMGPNGAGKSTLIRCILGMARVFRGFIRIDGRDAMRMNRREIARLVSYVPQGYVVTYPIRAFDVVLMGRLPYMGLRPSSFDVDIAINTMRRLGIEYLANRMINRLSGGEAQLVHIARAIAQGGVLMLLDEPTSNLDIKHQVMVMEVLSRIVREDGIAVLTTMHDINLALRYADRIYVMHNGRVVAEFSPGNLSPSIIEEVYGVKTTVIEHNGRPVVIV</sequence>
<dbReference type="AlphaFoldDB" id="A0A830E5D4"/>
<dbReference type="PANTHER" id="PTHR42794">
    <property type="entry name" value="HEMIN IMPORT ATP-BINDING PROTEIN HMUV"/>
    <property type="match status" value="1"/>
</dbReference>
<dbReference type="GeneID" id="76206240"/>
<evidence type="ECO:0000256" key="4">
    <source>
        <dbReference type="ARBA" id="ARBA00022967"/>
    </source>
</evidence>
<gene>
    <name evidence="6" type="ORF">GCM10007112_06050</name>
</gene>
<dbReference type="InterPro" id="IPR003593">
    <property type="entry name" value="AAA+_ATPase"/>
</dbReference>
<evidence type="ECO:0000313" key="7">
    <source>
        <dbReference type="Proteomes" id="UP000657075"/>
    </source>
</evidence>
<keyword evidence="1" id="KW-0813">Transport</keyword>
<dbReference type="FunFam" id="3.40.50.300:FF:000134">
    <property type="entry name" value="Iron-enterobactin ABC transporter ATP-binding protein"/>
    <property type="match status" value="1"/>
</dbReference>
<dbReference type="Gene3D" id="3.40.50.300">
    <property type="entry name" value="P-loop containing nucleotide triphosphate hydrolases"/>
    <property type="match status" value="1"/>
</dbReference>
<evidence type="ECO:0000256" key="3">
    <source>
        <dbReference type="ARBA" id="ARBA00022840"/>
    </source>
</evidence>
<dbReference type="PROSITE" id="PS50893">
    <property type="entry name" value="ABC_TRANSPORTER_2"/>
    <property type="match status" value="1"/>
</dbReference>
<dbReference type="InterPro" id="IPR027417">
    <property type="entry name" value="P-loop_NTPase"/>
</dbReference>
<reference evidence="6" key="2">
    <citation type="submission" date="2020-09" db="EMBL/GenBank/DDBJ databases">
        <authorList>
            <person name="Sun Q."/>
            <person name="Ohkuma M."/>
        </authorList>
    </citation>
    <scope>NUCLEOTIDE SEQUENCE</scope>
    <source>
        <strain evidence="6">JCM 11219</strain>
    </source>
</reference>
<name>A0A830E5D4_9CREN</name>
<dbReference type="GO" id="GO:0005524">
    <property type="term" value="F:ATP binding"/>
    <property type="evidence" value="ECO:0007669"/>
    <property type="project" value="UniProtKB-KW"/>
</dbReference>
<keyword evidence="3 6" id="KW-0067">ATP-binding</keyword>
<dbReference type="OrthoDB" id="24644at2157"/>